<comment type="caution">
    <text evidence="5">The sequence shown here is derived from an EMBL/GenBank/DDBJ whole genome shotgun (WGS) entry which is preliminary data.</text>
</comment>
<sequence>MYSNTAVPLYSTLGAKAMVHIVKLTQISTCVCFDEEKAKSLLETFKTEETTVKSVILMRLKSEEKLQQLKSEFSGIRFFTMHQVRESGRKNILPYQLAKDDDLHIINFTSGTTSTPKGVMVTNGMVKRVIESAFLTKPVLRFLQQDMVHFSFLPLAHILEQLALGFTVFMKAKAGFSCGDITKIATEFKVLKPDFIPLVPRLLIRIYDKTIDQLDKRHIPRALLHYAIRSKLAAIDKYGPHCNTIWDRIFFNKIKDMLGGRVKVVLTGSATCPPDVLNFSRAAFGAIVYNGYGSTETGGPLAISCAQDLSPYHVGPPIVGIQIKLVSVPEMNLYPSGGYGRGEICARGGTCSKGYYNDEEKTRELIDKEGWMHTGDIGEWDECGNLRVVDRCKNMFKLCQGEYVAPDKVESIYLTSPYVDQVYVDGRSDKSFTIAIVCPNEDMVRKHLMSHSDRMDLEHICQSEELKTKLLKEMNAVAKAQGLMSFEMAKKLHLIHQPMTIENGLITSTLKTIRPAVRQVYKREIDQLYSSGL</sequence>
<protein>
    <recommendedName>
        <fullName evidence="3">long-chain-fatty-acid--CoA ligase</fullName>
        <ecNumber evidence="3">6.2.1.3</ecNumber>
    </recommendedName>
</protein>
<dbReference type="PANTHER" id="PTHR43272">
    <property type="entry name" value="LONG-CHAIN-FATTY-ACID--COA LIGASE"/>
    <property type="match status" value="1"/>
</dbReference>
<evidence type="ECO:0000256" key="1">
    <source>
        <dbReference type="ARBA" id="ARBA00022598"/>
    </source>
</evidence>
<organism evidence="5 6">
    <name type="scientific">Cichlidogyrus casuarinus</name>
    <dbReference type="NCBI Taxonomy" id="1844966"/>
    <lineage>
        <taxon>Eukaryota</taxon>
        <taxon>Metazoa</taxon>
        <taxon>Spiralia</taxon>
        <taxon>Lophotrochozoa</taxon>
        <taxon>Platyhelminthes</taxon>
        <taxon>Monogenea</taxon>
        <taxon>Monopisthocotylea</taxon>
        <taxon>Dactylogyridea</taxon>
        <taxon>Ancyrocephalidae</taxon>
        <taxon>Cichlidogyrus</taxon>
    </lineage>
</organism>
<dbReference type="AlphaFoldDB" id="A0ABD2QBD5"/>
<dbReference type="GO" id="GO:0004467">
    <property type="term" value="F:long-chain fatty acid-CoA ligase activity"/>
    <property type="evidence" value="ECO:0007669"/>
    <property type="project" value="UniProtKB-EC"/>
</dbReference>
<dbReference type="EMBL" id="JBJKFK010000713">
    <property type="protein sequence ID" value="KAL3315591.1"/>
    <property type="molecule type" value="Genomic_DNA"/>
</dbReference>
<dbReference type="Pfam" id="PF00501">
    <property type="entry name" value="AMP-binding"/>
    <property type="match status" value="1"/>
</dbReference>
<name>A0ABD2QBD5_9PLAT</name>
<dbReference type="EC" id="6.2.1.3" evidence="3"/>
<evidence type="ECO:0000259" key="4">
    <source>
        <dbReference type="Pfam" id="PF00501"/>
    </source>
</evidence>
<gene>
    <name evidence="5" type="ORF">Ciccas_005778</name>
</gene>
<dbReference type="InterPro" id="IPR000873">
    <property type="entry name" value="AMP-dep_synth/lig_dom"/>
</dbReference>
<keyword evidence="6" id="KW-1185">Reference proteome</keyword>
<dbReference type="InterPro" id="IPR042099">
    <property type="entry name" value="ANL_N_sf"/>
</dbReference>
<evidence type="ECO:0000256" key="2">
    <source>
        <dbReference type="ARBA" id="ARBA00022832"/>
    </source>
</evidence>
<feature type="domain" description="AMP-dependent synthetase/ligase" evidence="4">
    <location>
        <begin position="4"/>
        <end position="356"/>
    </location>
</feature>
<proteinExistence type="predicted"/>
<keyword evidence="2" id="KW-0276">Fatty acid metabolism</keyword>
<dbReference type="InterPro" id="IPR020845">
    <property type="entry name" value="AMP-binding_CS"/>
</dbReference>
<dbReference type="Gene3D" id="3.40.50.12780">
    <property type="entry name" value="N-terminal domain of ligase-like"/>
    <property type="match status" value="1"/>
</dbReference>
<dbReference type="SUPFAM" id="SSF56801">
    <property type="entry name" value="Acetyl-CoA synthetase-like"/>
    <property type="match status" value="1"/>
</dbReference>
<dbReference type="Pfam" id="PF23562">
    <property type="entry name" value="AMP-binding_C_3"/>
    <property type="match status" value="1"/>
</dbReference>
<dbReference type="PROSITE" id="PS00455">
    <property type="entry name" value="AMP_BINDING"/>
    <property type="match status" value="1"/>
</dbReference>
<evidence type="ECO:0000256" key="3">
    <source>
        <dbReference type="ARBA" id="ARBA00026121"/>
    </source>
</evidence>
<accession>A0ABD2QBD5</accession>
<keyword evidence="1" id="KW-0436">Ligase</keyword>
<reference evidence="5 6" key="1">
    <citation type="submission" date="2024-11" db="EMBL/GenBank/DDBJ databases">
        <title>Adaptive evolution of stress response genes in parasites aligns with host niche diversity.</title>
        <authorList>
            <person name="Hahn C."/>
            <person name="Resl P."/>
        </authorList>
    </citation>
    <scope>NUCLEOTIDE SEQUENCE [LARGE SCALE GENOMIC DNA]</scope>
    <source>
        <strain evidence="5">EGGRZ-B1_66</strain>
        <tissue evidence="5">Body</tissue>
    </source>
</reference>
<evidence type="ECO:0000313" key="5">
    <source>
        <dbReference type="EMBL" id="KAL3315591.1"/>
    </source>
</evidence>
<keyword evidence="2" id="KW-0443">Lipid metabolism</keyword>
<evidence type="ECO:0000313" key="6">
    <source>
        <dbReference type="Proteomes" id="UP001626550"/>
    </source>
</evidence>
<dbReference type="PANTHER" id="PTHR43272:SF107">
    <property type="entry name" value="LONG-CHAIN-FATTY-ACID--COA LIGASE 5"/>
    <property type="match status" value="1"/>
</dbReference>
<dbReference type="Proteomes" id="UP001626550">
    <property type="component" value="Unassembled WGS sequence"/>
</dbReference>